<sequence>MQKNLMLILILIIAIFSNFTFAAGPLKWRRAELVKRSCNSALCAGYCCALHYNNDIDIIDELTSLETSPFQELPDKSKTLIKEKLPKILKIISMQEPNWLKEVVILLYARDIVAVKYVVVRLTLVVRLAAVLRVPNVAVINVVISFTLQQRHRHNRRIDIIGNKSFSRIT</sequence>
<dbReference type="EMBL" id="PQFF01000027">
    <property type="protein sequence ID" value="RHZ87864.1"/>
    <property type="molecule type" value="Genomic_DNA"/>
</dbReference>
<gene>
    <name evidence="2" type="ORF">Glove_29g144</name>
</gene>
<protein>
    <submittedName>
        <fullName evidence="2">Uncharacterized protein</fullName>
    </submittedName>
</protein>
<dbReference type="AlphaFoldDB" id="A0A397JRQ0"/>
<name>A0A397JRQ0_9GLOM</name>
<accession>A0A397JRQ0</accession>
<keyword evidence="1" id="KW-0732">Signal</keyword>
<reference evidence="2 3" key="1">
    <citation type="submission" date="2018-08" db="EMBL/GenBank/DDBJ databases">
        <title>Genome and evolution of the arbuscular mycorrhizal fungus Diversispora epigaea (formerly Glomus versiforme) and its bacterial endosymbionts.</title>
        <authorList>
            <person name="Sun X."/>
            <person name="Fei Z."/>
            <person name="Harrison M."/>
        </authorList>
    </citation>
    <scope>NUCLEOTIDE SEQUENCE [LARGE SCALE GENOMIC DNA]</scope>
    <source>
        <strain evidence="2 3">IT104</strain>
    </source>
</reference>
<organism evidence="2 3">
    <name type="scientific">Diversispora epigaea</name>
    <dbReference type="NCBI Taxonomy" id="1348612"/>
    <lineage>
        <taxon>Eukaryota</taxon>
        <taxon>Fungi</taxon>
        <taxon>Fungi incertae sedis</taxon>
        <taxon>Mucoromycota</taxon>
        <taxon>Glomeromycotina</taxon>
        <taxon>Glomeromycetes</taxon>
        <taxon>Diversisporales</taxon>
        <taxon>Diversisporaceae</taxon>
        <taxon>Diversispora</taxon>
    </lineage>
</organism>
<comment type="caution">
    <text evidence="2">The sequence shown here is derived from an EMBL/GenBank/DDBJ whole genome shotgun (WGS) entry which is preliminary data.</text>
</comment>
<feature type="chain" id="PRO_5017226267" evidence="1">
    <location>
        <begin position="23"/>
        <end position="170"/>
    </location>
</feature>
<evidence type="ECO:0000256" key="1">
    <source>
        <dbReference type="SAM" id="SignalP"/>
    </source>
</evidence>
<feature type="signal peptide" evidence="1">
    <location>
        <begin position="1"/>
        <end position="22"/>
    </location>
</feature>
<evidence type="ECO:0000313" key="3">
    <source>
        <dbReference type="Proteomes" id="UP000266861"/>
    </source>
</evidence>
<proteinExistence type="predicted"/>
<dbReference type="Proteomes" id="UP000266861">
    <property type="component" value="Unassembled WGS sequence"/>
</dbReference>
<evidence type="ECO:0000313" key="2">
    <source>
        <dbReference type="EMBL" id="RHZ87864.1"/>
    </source>
</evidence>
<keyword evidence="3" id="KW-1185">Reference proteome</keyword>